<evidence type="ECO:0000313" key="2">
    <source>
        <dbReference type="EMBL" id="MXN63444.1"/>
    </source>
</evidence>
<feature type="domain" description="eCIS core" evidence="1">
    <location>
        <begin position="90"/>
        <end position="155"/>
    </location>
</feature>
<comment type="caution">
    <text evidence="2">The sequence shown here is derived from an EMBL/GenBank/DDBJ whole genome shotgun (WGS) entry which is preliminary data.</text>
</comment>
<evidence type="ECO:0000313" key="3">
    <source>
        <dbReference type="Proteomes" id="UP000433101"/>
    </source>
</evidence>
<protein>
    <submittedName>
        <fullName evidence="2">DUF4157 domain-containing protein</fullName>
    </submittedName>
</protein>
<accession>A0A7X3LQW8</accession>
<dbReference type="AlphaFoldDB" id="A0A7X3LQW8"/>
<organism evidence="2 3">
    <name type="scientific">Stappia sediminis</name>
    <dbReference type="NCBI Taxonomy" id="2692190"/>
    <lineage>
        <taxon>Bacteria</taxon>
        <taxon>Pseudomonadati</taxon>
        <taxon>Pseudomonadota</taxon>
        <taxon>Alphaproteobacteria</taxon>
        <taxon>Hyphomicrobiales</taxon>
        <taxon>Stappiaceae</taxon>
        <taxon>Stappia</taxon>
    </lineage>
</organism>
<evidence type="ECO:0000259" key="1">
    <source>
        <dbReference type="Pfam" id="PF13699"/>
    </source>
</evidence>
<keyword evidence="3" id="KW-1185">Reference proteome</keyword>
<dbReference type="Pfam" id="PF13699">
    <property type="entry name" value="eCIS_core"/>
    <property type="match status" value="1"/>
</dbReference>
<reference evidence="2 3" key="1">
    <citation type="submission" date="2019-12" db="EMBL/GenBank/DDBJ databases">
        <authorList>
            <person name="Li M."/>
        </authorList>
    </citation>
    <scope>NUCLEOTIDE SEQUENCE [LARGE SCALE GENOMIC DNA]</scope>
    <source>
        <strain evidence="2 3">GBMRC 2046</strain>
    </source>
</reference>
<gene>
    <name evidence="2" type="ORF">GR183_00880</name>
</gene>
<name>A0A7X3LQW8_9HYPH</name>
<dbReference type="Proteomes" id="UP000433101">
    <property type="component" value="Unassembled WGS sequence"/>
</dbReference>
<dbReference type="EMBL" id="WUMV01000001">
    <property type="protein sequence ID" value="MXN63444.1"/>
    <property type="molecule type" value="Genomic_DNA"/>
</dbReference>
<sequence>MRGNDPVCEARKKTCQVGGGAVTGAIFSGPLRQGGIVPRETVKKCLERPRDCSNEIIARGGYSFVRPIIDQYISDLRRQASGKYFRISPKLKNDLSRYFRFDLSLVKIAFDINTRHGQHITIGYEIYFTNRIDFATCAGFQLLAHELEHVDQYRRRGGIEPFMSEYVMKSVGQVLSRRSFNVHDYIDIESSAISKGSSVGCPNLVRGSPPHLMPGAVRPPQMGQTCSTPWGRCLMNVVAPFGSQCFCATNGGPIGGVVP</sequence>
<dbReference type="InterPro" id="IPR025295">
    <property type="entry name" value="eCIS_core_dom"/>
</dbReference>
<proteinExistence type="predicted"/>